<dbReference type="Gene3D" id="3.40.225.10">
    <property type="entry name" value="Class II aldolase/adducin N-terminal domain"/>
    <property type="match status" value="1"/>
</dbReference>
<dbReference type="Pfam" id="PF00596">
    <property type="entry name" value="Aldolase_II"/>
    <property type="match status" value="1"/>
</dbReference>
<evidence type="ECO:0000259" key="3">
    <source>
        <dbReference type="SMART" id="SM01007"/>
    </source>
</evidence>
<dbReference type="InterPro" id="IPR001303">
    <property type="entry name" value="Aldolase_II/adducin_N"/>
</dbReference>
<dbReference type="PANTHER" id="PTHR22789">
    <property type="entry name" value="FUCULOSE PHOSPHATE ALDOLASE"/>
    <property type="match status" value="1"/>
</dbReference>
<dbReference type="SMART" id="SM01007">
    <property type="entry name" value="Aldolase_II"/>
    <property type="match status" value="1"/>
</dbReference>
<name>A0A502F4F1_9PROT</name>
<dbReference type="InterPro" id="IPR036409">
    <property type="entry name" value="Aldolase_II/adducin_N_sf"/>
</dbReference>
<dbReference type="OrthoDB" id="5291399at2"/>
<dbReference type="RefSeq" id="WP_140886759.1">
    <property type="nucleotide sequence ID" value="NZ_RCZP01000048.1"/>
</dbReference>
<sequence length="230" mass="25407">MDEQPATTEFDDVDRQALVDALRMLEHAEMIDHSGHASVRRKGRILINDAVAPKRRLTMANLVEMDLEGQPIAGAGRPPLEFHIHTEIYRRRPDVGAVIHLHPRWSTLLTSVGVPYRPVFAQGALLGDIPVYDDPMSINTQEAGSALALTLGNAPAILLKAHGATVVAEDLVTCFALAAYLEENASRQVGAMAIGTPFVFDDSQQARVRERLSSMSLFRKTWDHYFARLT</sequence>
<dbReference type="Proteomes" id="UP000317078">
    <property type="component" value="Unassembled WGS sequence"/>
</dbReference>
<comment type="caution">
    <text evidence="4">The sequence shown here is derived from an EMBL/GenBank/DDBJ whole genome shotgun (WGS) entry which is preliminary data.</text>
</comment>
<dbReference type="AlphaFoldDB" id="A0A502F4F1"/>
<reference evidence="4 5" key="1">
    <citation type="journal article" date="2019" name="Environ. Microbiol.">
        <title>Species interactions and distinct microbial communities in high Arctic permafrost affected cryosols are associated with the CH4 and CO2 gas fluxes.</title>
        <authorList>
            <person name="Altshuler I."/>
            <person name="Hamel J."/>
            <person name="Turney S."/>
            <person name="Magnuson E."/>
            <person name="Levesque R."/>
            <person name="Greer C."/>
            <person name="Whyte L.G."/>
        </authorList>
    </citation>
    <scope>NUCLEOTIDE SEQUENCE [LARGE SCALE GENOMIC DNA]</scope>
    <source>
        <strain evidence="4 5">S9.3B</strain>
    </source>
</reference>
<dbReference type="GO" id="GO:0005829">
    <property type="term" value="C:cytosol"/>
    <property type="evidence" value="ECO:0007669"/>
    <property type="project" value="TreeGrafter"/>
</dbReference>
<keyword evidence="2" id="KW-0456">Lyase</keyword>
<feature type="domain" description="Class II aldolase/adducin N-terminal" evidence="3">
    <location>
        <begin position="16"/>
        <end position="189"/>
    </location>
</feature>
<dbReference type="GO" id="GO:0019323">
    <property type="term" value="P:pentose catabolic process"/>
    <property type="evidence" value="ECO:0007669"/>
    <property type="project" value="TreeGrafter"/>
</dbReference>
<accession>A0A502F4F1</accession>
<evidence type="ECO:0000313" key="5">
    <source>
        <dbReference type="Proteomes" id="UP000317078"/>
    </source>
</evidence>
<gene>
    <name evidence="4" type="ORF">EAH89_26605</name>
</gene>
<evidence type="ECO:0000313" key="4">
    <source>
        <dbReference type="EMBL" id="TPG44913.1"/>
    </source>
</evidence>
<dbReference type="GO" id="GO:0016832">
    <property type="term" value="F:aldehyde-lyase activity"/>
    <property type="evidence" value="ECO:0007669"/>
    <property type="project" value="TreeGrafter"/>
</dbReference>
<dbReference type="PANTHER" id="PTHR22789:SF0">
    <property type="entry name" value="3-OXO-TETRONATE 4-PHOSPHATE DECARBOXYLASE-RELATED"/>
    <property type="match status" value="1"/>
</dbReference>
<dbReference type="GO" id="GO:0046872">
    <property type="term" value="F:metal ion binding"/>
    <property type="evidence" value="ECO:0007669"/>
    <property type="project" value="UniProtKB-KW"/>
</dbReference>
<dbReference type="SUPFAM" id="SSF53639">
    <property type="entry name" value="AraD/HMP-PK domain-like"/>
    <property type="match status" value="1"/>
</dbReference>
<keyword evidence="5" id="KW-1185">Reference proteome</keyword>
<dbReference type="InterPro" id="IPR050197">
    <property type="entry name" value="Aldolase_class_II_sugar_metab"/>
</dbReference>
<proteinExistence type="predicted"/>
<organism evidence="4 5">
    <name type="scientific">Muricoccus nepalensis</name>
    <dbReference type="NCBI Taxonomy" id="1854500"/>
    <lineage>
        <taxon>Bacteria</taxon>
        <taxon>Pseudomonadati</taxon>
        <taxon>Pseudomonadota</taxon>
        <taxon>Alphaproteobacteria</taxon>
        <taxon>Acetobacterales</taxon>
        <taxon>Roseomonadaceae</taxon>
        <taxon>Muricoccus</taxon>
    </lineage>
</organism>
<protein>
    <submittedName>
        <fullName evidence="4">Class II aldolase/adducin family protein</fullName>
    </submittedName>
</protein>
<evidence type="ECO:0000256" key="1">
    <source>
        <dbReference type="ARBA" id="ARBA00022723"/>
    </source>
</evidence>
<dbReference type="EMBL" id="RCZP01000048">
    <property type="protein sequence ID" value="TPG44913.1"/>
    <property type="molecule type" value="Genomic_DNA"/>
</dbReference>
<keyword evidence="1" id="KW-0479">Metal-binding</keyword>
<evidence type="ECO:0000256" key="2">
    <source>
        <dbReference type="ARBA" id="ARBA00023239"/>
    </source>
</evidence>